<dbReference type="Pfam" id="PF05105">
    <property type="entry name" value="Phage_holin_4_1"/>
    <property type="match status" value="1"/>
</dbReference>
<dbReference type="AlphaFoldDB" id="A0A165P8R4"/>
<evidence type="ECO:0000256" key="6">
    <source>
        <dbReference type="SAM" id="Phobius"/>
    </source>
</evidence>
<proteinExistence type="inferred from homology"/>
<feature type="transmembrane region" description="Helical" evidence="6">
    <location>
        <begin position="67"/>
        <end position="88"/>
    </location>
</feature>
<evidence type="ECO:0000256" key="4">
    <source>
        <dbReference type="ARBA" id="ARBA00023136"/>
    </source>
</evidence>
<evidence type="ECO:0000313" key="7">
    <source>
        <dbReference type="EMBL" id="KZE69353.1"/>
    </source>
</evidence>
<evidence type="ECO:0000313" key="8">
    <source>
        <dbReference type="Proteomes" id="UP000076567"/>
    </source>
</evidence>
<evidence type="ECO:0000256" key="1">
    <source>
        <dbReference type="ARBA" id="ARBA00004141"/>
    </source>
</evidence>
<dbReference type="InterPro" id="IPR006480">
    <property type="entry name" value="Phage_holin_4_1"/>
</dbReference>
<dbReference type="NCBIfam" id="TIGR01593">
    <property type="entry name" value="holin_tox_secr"/>
    <property type="match status" value="1"/>
</dbReference>
<dbReference type="GO" id="GO:0016020">
    <property type="term" value="C:membrane"/>
    <property type="evidence" value="ECO:0007669"/>
    <property type="project" value="UniProtKB-SubCell"/>
</dbReference>
<protein>
    <submittedName>
        <fullName evidence="7">Holin</fullName>
    </submittedName>
</protein>
<keyword evidence="4 6" id="KW-0472">Membrane</keyword>
<evidence type="ECO:0000256" key="2">
    <source>
        <dbReference type="ARBA" id="ARBA00022692"/>
    </source>
</evidence>
<gene>
    <name evidence="7" type="ORF">AWM68_03550</name>
</gene>
<comment type="similarity">
    <text evidence="5">Belongs to the bacteriophage holin family. Cp-1 holin subfamily.</text>
</comment>
<evidence type="ECO:0000256" key="5">
    <source>
        <dbReference type="ARBA" id="ARBA00023600"/>
    </source>
</evidence>
<accession>A0A165P8R4</accession>
<keyword evidence="2 6" id="KW-0812">Transmembrane</keyword>
<comment type="subcellular location">
    <subcellularLocation>
        <location evidence="1">Membrane</location>
        <topology evidence="1">Multi-pass membrane protein</topology>
    </subcellularLocation>
</comment>
<dbReference type="EMBL" id="LRFC01000001">
    <property type="protein sequence ID" value="KZE69353.1"/>
    <property type="molecule type" value="Genomic_DNA"/>
</dbReference>
<evidence type="ECO:0000256" key="3">
    <source>
        <dbReference type="ARBA" id="ARBA00022989"/>
    </source>
</evidence>
<keyword evidence="3 6" id="KW-1133">Transmembrane helix</keyword>
<comment type="caution">
    <text evidence="7">The sequence shown here is derived from an EMBL/GenBank/DDBJ whole genome shotgun (WGS) entry which is preliminary data.</text>
</comment>
<reference evidence="8" key="1">
    <citation type="submission" date="2016-01" db="EMBL/GenBank/DDBJ databases">
        <title>Draft genome of Chromobacterium sp. F49.</title>
        <authorList>
            <person name="Hong K.W."/>
        </authorList>
    </citation>
    <scope>NUCLEOTIDE SEQUENCE [LARGE SCALE GENOMIC DNA]</scope>
    <source>
        <strain evidence="8">P7IIIA</strain>
    </source>
</reference>
<keyword evidence="8" id="KW-1185">Reference proteome</keyword>
<dbReference type="RefSeq" id="WP_066236891.1">
    <property type="nucleotide sequence ID" value="NZ_LRFC01000001.1"/>
</dbReference>
<sequence>MGKWTLFYHTSTISIGAISSFLFGTPTMLFKTLVLFIVLDYLTGMAASAYEGRLNSRVGFRGILKKIMIFALVAIAHSLDQLLGGYFIQSSTIFFYLSNELLSIIENAGRLNVPIPPFIKNAVSLLKQKSGTQNKNH</sequence>
<dbReference type="Proteomes" id="UP000076567">
    <property type="component" value="Unassembled WGS sequence"/>
</dbReference>
<name>A0A165P8R4_9BACL</name>
<organism evidence="7 8">
    <name type="scientific">Fictibacillus phosphorivorans</name>
    <dbReference type="NCBI Taxonomy" id="1221500"/>
    <lineage>
        <taxon>Bacteria</taxon>
        <taxon>Bacillati</taxon>
        <taxon>Bacillota</taxon>
        <taxon>Bacilli</taxon>
        <taxon>Bacillales</taxon>
        <taxon>Fictibacillaceae</taxon>
        <taxon>Fictibacillus</taxon>
    </lineage>
</organism>